<evidence type="ECO:0000313" key="3">
    <source>
        <dbReference type="Proteomes" id="UP000239187"/>
    </source>
</evidence>
<proteinExistence type="predicted"/>
<keyword evidence="1" id="KW-1133">Transmembrane helix</keyword>
<keyword evidence="1" id="KW-0812">Transmembrane</keyword>
<keyword evidence="1" id="KW-0472">Membrane</keyword>
<gene>
    <name evidence="2" type="ORF">CVO76_14055</name>
</gene>
<feature type="transmembrane region" description="Helical" evidence="1">
    <location>
        <begin position="6"/>
        <end position="31"/>
    </location>
</feature>
<dbReference type="EMBL" id="CP024915">
    <property type="protein sequence ID" value="AUZ88636.1"/>
    <property type="molecule type" value="Genomic_DNA"/>
</dbReference>
<dbReference type="Proteomes" id="UP000239187">
    <property type="component" value="Chromosome"/>
</dbReference>
<organism evidence="2 3">
    <name type="scientific">Arthrobacter agilis</name>
    <dbReference type="NCBI Taxonomy" id="37921"/>
    <lineage>
        <taxon>Bacteria</taxon>
        <taxon>Bacillati</taxon>
        <taxon>Actinomycetota</taxon>
        <taxon>Actinomycetes</taxon>
        <taxon>Micrococcales</taxon>
        <taxon>Micrococcaceae</taxon>
        <taxon>Arthrobacter</taxon>
    </lineage>
</organism>
<dbReference type="AlphaFoldDB" id="A0A2L0UHC2"/>
<protein>
    <submittedName>
        <fullName evidence="2">Uncharacterized protein</fullName>
    </submittedName>
</protein>
<evidence type="ECO:0000256" key="1">
    <source>
        <dbReference type="SAM" id="Phobius"/>
    </source>
</evidence>
<sequence length="188" mass="20579">MLETFVEALAIGAGVLAAMGAGTGVAGWLVVRKVRRSRIIERTRDRGLLAARAYAPDRLTREPARLIGELKRSSRATHLALAEAAAQGRPVGDLPRAAAEIDRAAGSLEHLLRVADREPNRTLKQELTTDLAAQARALDDLSADLRRCLLQTSRSIDTLQLDQATSRLRTEISAMSTWRDSYGNRQGW</sequence>
<name>A0A2L0UHC2_9MICC</name>
<evidence type="ECO:0000313" key="2">
    <source>
        <dbReference type="EMBL" id="AUZ88636.1"/>
    </source>
</evidence>
<dbReference type="RefSeq" id="WP_133081269.1">
    <property type="nucleotide sequence ID" value="NZ_CP024915.1"/>
</dbReference>
<accession>A0A2L0UHC2</accession>
<reference evidence="2 3" key="1">
    <citation type="submission" date="2017-11" db="EMBL/GenBank/DDBJ databases">
        <title>Draft genome of Arthrobacter agilis strain UMCV2, a plant growth-promoting rhizobacterium and biocontrol capacity of phytopathogenic fungi.</title>
        <authorList>
            <person name="Martinez-Camara R."/>
            <person name="Santoyo G."/>
            <person name="Moreno-Hagelsieb G."/>
            <person name="Valencia-Cantero E."/>
        </authorList>
    </citation>
    <scope>NUCLEOTIDE SEQUENCE [LARGE SCALE GENOMIC DNA]</scope>
    <source>
        <strain evidence="2 3">UMCV2</strain>
    </source>
</reference>